<dbReference type="InterPro" id="IPR042070">
    <property type="entry name" value="PucR_C-HTH_sf"/>
</dbReference>
<dbReference type="PANTHER" id="PTHR33744:SF1">
    <property type="entry name" value="DNA-BINDING TRANSCRIPTIONAL ACTIVATOR ADER"/>
    <property type="match status" value="1"/>
</dbReference>
<dbReference type="Gene3D" id="1.10.10.2840">
    <property type="entry name" value="PucR C-terminal helix-turn-helix domain"/>
    <property type="match status" value="1"/>
</dbReference>
<evidence type="ECO:0000313" key="4">
    <source>
        <dbReference type="Proteomes" id="UP001364211"/>
    </source>
</evidence>
<feature type="domain" description="Purine catabolism PurC-like" evidence="1">
    <location>
        <begin position="7"/>
        <end position="125"/>
    </location>
</feature>
<protein>
    <submittedName>
        <fullName evidence="3">PucR family transcriptional regulator</fullName>
    </submittedName>
</protein>
<evidence type="ECO:0000313" key="3">
    <source>
        <dbReference type="EMBL" id="MEJ8279771.1"/>
    </source>
</evidence>
<sequence length="503" mass="50320">MHPTIADVLARPEVRAGAPAVRAGRRALDTPVRWAHVSEVADPAGTLPPGSLVLSVGMAAADPTTDPQRYVAALRGAGAVGLVVEIGRLPALPAGLVQAARAAGFVLVELRRAVRFAEIVAGVLEDVVAARRADGAGAAHAAALLTGLALHRAAPQQVLEEAAGLLGAPLVCEDLAHRVLLDAGGPDLRDWPARSRLAGPAGPEGWVTAPVGRPGRRWGRLVLPSRPPAADRAAALLDRAADALSLLDADPVALLHDARDAVVAGLLAAPPGPGGAAAVRAHAVGVPAGPDLVVLAVRGGPAATGLRAAVDDALTGFAGAVVAAGADGVLALVPGPVPPDLPAAVAARLPGGTAVAAAGPERDAEPPALLRRAVADVAAHARTGGTGAVRTPALRGLVHALRDDPRLLGFTGRVLGPVLALPGPARAEALATLEALTATGGVVAEAARRLGVGRPAAYARLRRLGVLLGADPTDPEVRTALHLALLAARSSGRDERSMGHRTP</sequence>
<dbReference type="InterPro" id="IPR012914">
    <property type="entry name" value="PucR_dom"/>
</dbReference>
<proteinExistence type="predicted"/>
<dbReference type="Pfam" id="PF07905">
    <property type="entry name" value="PucR"/>
    <property type="match status" value="1"/>
</dbReference>
<evidence type="ECO:0000259" key="2">
    <source>
        <dbReference type="Pfam" id="PF13556"/>
    </source>
</evidence>
<evidence type="ECO:0000259" key="1">
    <source>
        <dbReference type="Pfam" id="PF07905"/>
    </source>
</evidence>
<dbReference type="InterPro" id="IPR025736">
    <property type="entry name" value="PucR_C-HTH_dom"/>
</dbReference>
<dbReference type="Pfam" id="PF13556">
    <property type="entry name" value="HTH_30"/>
    <property type="match status" value="1"/>
</dbReference>
<dbReference type="Proteomes" id="UP001364211">
    <property type="component" value="Unassembled WGS sequence"/>
</dbReference>
<gene>
    <name evidence="3" type="ORF">WJX68_12580</name>
</gene>
<reference evidence="3 4" key="1">
    <citation type="submission" date="2024-03" db="EMBL/GenBank/DDBJ databases">
        <title>Draft genome sequence of Pseudonocardia sp. DW16-2.</title>
        <authorList>
            <person name="Duangmal K."/>
        </authorList>
    </citation>
    <scope>NUCLEOTIDE SEQUENCE [LARGE SCALE GENOMIC DNA]</scope>
    <source>
        <strain evidence="3 4">DW16-2</strain>
    </source>
</reference>
<keyword evidence="4" id="KW-1185">Reference proteome</keyword>
<feature type="domain" description="PucR C-terminal helix-turn-helix" evidence="2">
    <location>
        <begin position="430"/>
        <end position="487"/>
    </location>
</feature>
<organism evidence="3 4">
    <name type="scientific">Pseudonocardia spirodelae</name>
    <dbReference type="NCBI Taxonomy" id="3133431"/>
    <lineage>
        <taxon>Bacteria</taxon>
        <taxon>Bacillati</taxon>
        <taxon>Actinomycetota</taxon>
        <taxon>Actinomycetes</taxon>
        <taxon>Pseudonocardiales</taxon>
        <taxon>Pseudonocardiaceae</taxon>
        <taxon>Pseudonocardia</taxon>
    </lineage>
</organism>
<name>A0ABU8T892_9PSEU</name>
<comment type="caution">
    <text evidence="3">The sequence shown here is derived from an EMBL/GenBank/DDBJ whole genome shotgun (WGS) entry which is preliminary data.</text>
</comment>
<dbReference type="PANTHER" id="PTHR33744">
    <property type="entry name" value="CARBOHYDRATE DIACID REGULATOR"/>
    <property type="match status" value="1"/>
</dbReference>
<accession>A0ABU8T892</accession>
<dbReference type="InterPro" id="IPR051448">
    <property type="entry name" value="CdaR-like_regulators"/>
</dbReference>
<dbReference type="RefSeq" id="WP_340290032.1">
    <property type="nucleotide sequence ID" value="NZ_JBBJUP010000009.1"/>
</dbReference>
<dbReference type="EMBL" id="JBBJUP010000009">
    <property type="protein sequence ID" value="MEJ8279771.1"/>
    <property type="molecule type" value="Genomic_DNA"/>
</dbReference>